<keyword evidence="2" id="KW-0597">Phosphoprotein</keyword>
<accession>A0A7W9G8I0</accession>
<feature type="compositionally biased region" description="Gly residues" evidence="7">
    <location>
        <begin position="2849"/>
        <end position="2859"/>
    </location>
</feature>
<dbReference type="InterPro" id="IPR014043">
    <property type="entry name" value="Acyl_transferase_dom"/>
</dbReference>
<proteinExistence type="predicted"/>
<dbReference type="InterPro" id="IPR001227">
    <property type="entry name" value="Ac_transferase_dom_sf"/>
</dbReference>
<dbReference type="SMART" id="SM00822">
    <property type="entry name" value="PKS_KR"/>
    <property type="match status" value="2"/>
</dbReference>
<feature type="active site" description="Proton acceptor; for dehydratase activity" evidence="6">
    <location>
        <position position="1066"/>
    </location>
</feature>
<dbReference type="SMART" id="SM01294">
    <property type="entry name" value="PKS_PP_betabranch"/>
    <property type="match status" value="2"/>
</dbReference>
<feature type="active site" description="Proton donor; for dehydratase activity" evidence="6">
    <location>
        <position position="1228"/>
    </location>
</feature>
<dbReference type="GO" id="GO:0006633">
    <property type="term" value="P:fatty acid biosynthetic process"/>
    <property type="evidence" value="ECO:0007669"/>
    <property type="project" value="InterPro"/>
</dbReference>
<feature type="domain" description="PKS/mFAS DH" evidence="10">
    <location>
        <begin position="1034"/>
        <end position="1303"/>
    </location>
</feature>
<dbReference type="Gene3D" id="3.40.366.10">
    <property type="entry name" value="Malonyl-Coenzyme A Acyl Carrier Protein, domain 2"/>
    <property type="match status" value="2"/>
</dbReference>
<dbReference type="Gene3D" id="3.30.70.3290">
    <property type="match status" value="3"/>
</dbReference>
<dbReference type="InterPro" id="IPR055123">
    <property type="entry name" value="SpnB-like_Rossmann"/>
</dbReference>
<dbReference type="PROSITE" id="PS52004">
    <property type="entry name" value="KS3_2"/>
    <property type="match status" value="2"/>
</dbReference>
<dbReference type="InterPro" id="IPR049900">
    <property type="entry name" value="PKS_mFAS_DH"/>
</dbReference>
<dbReference type="PANTHER" id="PTHR43775">
    <property type="entry name" value="FATTY ACID SYNTHASE"/>
    <property type="match status" value="1"/>
</dbReference>
<feature type="region of interest" description="Disordered" evidence="7">
    <location>
        <begin position="3433"/>
        <end position="3456"/>
    </location>
</feature>
<dbReference type="Pfam" id="PF21089">
    <property type="entry name" value="PKS_DH_N"/>
    <property type="match status" value="1"/>
</dbReference>
<evidence type="ECO:0000256" key="2">
    <source>
        <dbReference type="ARBA" id="ARBA00022553"/>
    </source>
</evidence>
<dbReference type="GO" id="GO:0004312">
    <property type="term" value="F:fatty acid synthase activity"/>
    <property type="evidence" value="ECO:0007669"/>
    <property type="project" value="TreeGrafter"/>
</dbReference>
<dbReference type="SMART" id="SM00823">
    <property type="entry name" value="PKS_PP"/>
    <property type="match status" value="3"/>
</dbReference>
<dbReference type="InterPro" id="IPR020806">
    <property type="entry name" value="PKS_PP-bd"/>
</dbReference>
<dbReference type="InterPro" id="IPR042104">
    <property type="entry name" value="PKS_dehydratase_sf"/>
</dbReference>
<feature type="compositionally biased region" description="Gly residues" evidence="7">
    <location>
        <begin position="2829"/>
        <end position="2839"/>
    </location>
</feature>
<dbReference type="CDD" id="cd08952">
    <property type="entry name" value="KR_1_SDR_x"/>
    <property type="match status" value="1"/>
</dbReference>
<feature type="domain" description="Carrier" evidence="8">
    <location>
        <begin position="36"/>
        <end position="117"/>
    </location>
</feature>
<dbReference type="CDD" id="cd08956">
    <property type="entry name" value="KR_3_FAS_SDR_x"/>
    <property type="match status" value="1"/>
</dbReference>
<dbReference type="InterPro" id="IPR009081">
    <property type="entry name" value="PP-bd_ACP"/>
</dbReference>
<feature type="compositionally biased region" description="Low complexity" evidence="7">
    <location>
        <begin position="1145"/>
        <end position="1159"/>
    </location>
</feature>
<dbReference type="SUPFAM" id="SSF47336">
    <property type="entry name" value="ACP-like"/>
    <property type="match status" value="3"/>
</dbReference>
<dbReference type="FunFam" id="3.40.47.10:FF:000019">
    <property type="entry name" value="Polyketide synthase type I"/>
    <property type="match status" value="2"/>
</dbReference>
<dbReference type="CDD" id="cd05195">
    <property type="entry name" value="enoyl_red"/>
    <property type="match status" value="1"/>
</dbReference>
<dbReference type="Pfam" id="PF22953">
    <property type="entry name" value="SpnB_Rossmann"/>
    <property type="match status" value="1"/>
</dbReference>
<dbReference type="InterPro" id="IPR036291">
    <property type="entry name" value="NAD(P)-bd_dom_sf"/>
</dbReference>
<dbReference type="PROSITE" id="PS00012">
    <property type="entry name" value="PHOSPHOPANTETHEINE"/>
    <property type="match status" value="2"/>
</dbReference>
<gene>
    <name evidence="11" type="ORF">HD596_005933</name>
</gene>
<feature type="compositionally biased region" description="Low complexity" evidence="7">
    <location>
        <begin position="2860"/>
        <end position="2875"/>
    </location>
</feature>
<dbReference type="InterPro" id="IPR020807">
    <property type="entry name" value="PKS_DH"/>
</dbReference>
<dbReference type="InterPro" id="IPR049552">
    <property type="entry name" value="PKS_DH_N"/>
</dbReference>
<dbReference type="GO" id="GO:0004315">
    <property type="term" value="F:3-oxoacyl-[acyl-carrier-protein] synthase activity"/>
    <property type="evidence" value="ECO:0007669"/>
    <property type="project" value="InterPro"/>
</dbReference>
<dbReference type="EMBL" id="JACHMB010000001">
    <property type="protein sequence ID" value="MBB5779177.1"/>
    <property type="molecule type" value="Genomic_DNA"/>
</dbReference>
<dbReference type="FunFam" id="1.10.1200.10:FF:000007">
    <property type="entry name" value="Probable polyketide synthase pks17"/>
    <property type="match status" value="2"/>
</dbReference>
<evidence type="ECO:0000256" key="6">
    <source>
        <dbReference type="PROSITE-ProRule" id="PRU01363"/>
    </source>
</evidence>
<dbReference type="Gene3D" id="3.40.47.10">
    <property type="match status" value="2"/>
</dbReference>
<dbReference type="InterPro" id="IPR057326">
    <property type="entry name" value="KR_dom"/>
</dbReference>
<dbReference type="PROSITE" id="PS00606">
    <property type="entry name" value="KS3_1"/>
    <property type="match status" value="2"/>
</dbReference>
<dbReference type="InterPro" id="IPR050091">
    <property type="entry name" value="PKS_NRPS_Biosynth_Enz"/>
</dbReference>
<dbReference type="Pfam" id="PF14765">
    <property type="entry name" value="PS-DH"/>
    <property type="match status" value="1"/>
</dbReference>
<keyword evidence="12" id="KW-1185">Reference proteome</keyword>
<dbReference type="InterPro" id="IPR013154">
    <property type="entry name" value="ADH-like_N"/>
</dbReference>
<dbReference type="Pfam" id="PF00550">
    <property type="entry name" value="PP-binding"/>
    <property type="match status" value="3"/>
</dbReference>
<dbReference type="InterPro" id="IPR016039">
    <property type="entry name" value="Thiolase-like"/>
</dbReference>
<organism evidence="11 12">
    <name type="scientific">Nonomuraea jabiensis</name>
    <dbReference type="NCBI Taxonomy" id="882448"/>
    <lineage>
        <taxon>Bacteria</taxon>
        <taxon>Bacillati</taxon>
        <taxon>Actinomycetota</taxon>
        <taxon>Actinomycetes</taxon>
        <taxon>Streptosporangiales</taxon>
        <taxon>Streptosporangiaceae</taxon>
        <taxon>Nonomuraea</taxon>
    </lineage>
</organism>
<keyword evidence="3 11" id="KW-0808">Transferase</keyword>
<sequence length="3970" mass="413760">MSQSGNSEFEASGTPTTSAGQAAAFTLRLADLSMAERRAALIELVSRTTLDVMSAVLPGMLETVSAEQTFKDMGLDSLAAVELHDRLVAELGTELPIGLAFDHPTPASLADYLLTEALGLGERERAEITAAVGSDEPIAIVGMACRYPGGVATPEELWELITEGRETVTGFPTDRGWDLDRLFDDDPDSGNTTYARVGHFLHDAAEFDAAFFGISPREAVAMDPQQRLILETCWEAIERAGINPQTLHQSRTGVFIGAEPQDYGPRLHQAPPDVEGYLVTGAAPSVVAGRVAYTLGLEGPAVTVDTACSASLVAIHLACQSLRTGESPLVLAGGVTVMSAPGTYTAFSRQRVIAADGRCKAFSADADGTGFSEGVGVLLMERLSDAVAAGHRVLGVIRGSAVNQDGASNGLTAPNGPSQERVIRQALANAGVPGTEVDAVEAHGTGTALGDPIEAHALLATYGRDRDPAEPLWLGSLKSNIGHTQAAAGVAGVIKMVLAMRHGLLPQTLHVSAPTTHVDWERGQVRLLEQAREWPQPDGRPRRAGVSSFGVSGTNAHVIVEQAPEPQLDAPGGAPVVSGVVPWVLSGRGEEALRAQASRLADHVDARPEVPVEGVGLSLVRARAAFEDRAVVVGADREELLGGLRALAAGEADAQVVTGSAAGGRDAVFVFPGQGAQWAGMGVELAQASPVFAARLEECFTEIRRWVDWDPAQVLADADGAGLQAIEKLQPVAFAVGVALAALWESVGVRPTAVIGHSQGEVAAACVAGVLSLADAVRVVVLRSRLFAAELWGRGAIAAVGLPAEMVRERVASLDAGLEVSADNSPASCAVAGPPQALEEFVERLRGEGVRARVIATTVASHSVMVEPLREQLLDMLGPVEAGPGRVPFYSTVSGGLLAGSELGAQYWFANARRPVDFQGAVRALLADGKSAFIEASPHPVLAMAVQDILDATGTSGIAVGSLRRGEGGPDRFIRSVGEAFVAGVAVDWQTLLPGTSVGVELPTYAFQHRRYWLDGTPAGVSDAGGLGQARVDHPLLGAAVELPGQDGMVLTGRISTATHPWLTDHGVGQTVVFPGTGFVELVVRAGDEVGCPVVEELTLEAPLVIEGEEAVQLQVAVSTADEDGRREVAVHARTGRQPWTRHATGTLTTTSTTPSPAGEQWPPAGAQAVDVSGHYETLAGTGYGYGPAFQGLKRAWIRDNEVFAEVELDEREAAEADQYGIHPALLDAALHATGLIEQAEGVALPFAWNGVELLASGAQRVRVHAQPTDDGATSIHITDTTGAPVATITSLISRPLPAGGLSSRPQPGHDALHRVQWVPLPGEQAGSVAGDVAVLGERWPALAAAVQAAGGGVGEFVDAAALGDAVVSGRALPAAVVLRLSVPAGLRPELDRVVDVLSGWLADERLADSRLVLVTSGAVTTGLETGSADGALIGAAVSGLVRSAQAENPGRILLVDLDDAADSLTALASVLGVEDEPQLAVRAGQVLVPRLARADTAGDLVVPEGPGAWRLDCPAKGSLEELVLVPTPEADRDLAAGEVRVEVRAAGLNFRDVVVALGMVPEQGEPIGGEFAGIVAEVGPGVDGVRVGDRVMGLGEAAFGPRVVVDQRLVVGLPEGWSFAQGAGVTVAYATAWYALVDLAGLSRGERVLIHSGAGGVGMAAIQIAHHLGAEVFATASPAKQHLLRALGVADDHIASSRDLDFADAFATVMGGARMDVVLNSLAGPFTDASLDLLVEGGRFIEMGKTDRRDPALVAGTHPQVRYRSFDLMDAGHERIGQMLAEMLDLFTSGGLAALPVRCWPVQQARQAFRHMAQARHTGKIILTMPRSMDPDGTVLITGGTGGLGAILARHLATEHHVKHLLLASRRGDQAPDADQLRADLEAAGATVDITACDLSDPGQVGTLLDRIPAEHPLTAVFHTAGVLDDGVVTSLTPDKIDRVLRPKADAAWHLHQATQHLDLAAFVLYSSSAATLDSAGQGNYSAANAFLDALATHRQTAGLPAQSLAWGLWHQPSGMSAHLTTTDITRIEQAGYHRITTTQGNQLLDTALTTPQPHLLPLPINTHTLSNRHDGVPAILRGLARTPARRAARTEPVSGGGSALERRLAGLPTAEQEHVLVSLVCAEAAAVLGHASGEEIQAGRPFKDLGFDSLSSVELRNRLSRAAGMKLPATLVFDHPTPTALAAHLLQRVTGGSTAAASAPVRAAATTASAGAGVGEPIAIVAMSCRYPGGVNSPEDLWDMLVQGRSGISSFPEDRGWDLESLYHPDPDHVGTTYLREGGFLKDAAGFDAGFFGISPREAIAIDPQQRLLLETSWEALERAGLDPGTLRGTPTGVFIGGTHTGYGSESPSADVEGYLVTGTSSSVMSGRVSYTLGLEGPALTVDTACSSSLVAIHLACESLRRGESTLALAGGVTVLPNPELFVQFSRQRGLARDGRCKAFSDEADGTVFSEGVGILLLERLSEAQANGHRVLGVIRGSAVNQDGASNGLSAPNGPSQERVIRQALANAGLTPGDIDAVEAHGTGTKLGDPIEAQALLEVYGARPEENPLWLGTVKSNLGHTQCASGVAGVIKMVMAAREGLLPQTLHISTPTTHVDWEQGQIRLLQQAQTWPGHTDKPRRAAVSSFGISGTNAHLVLEQAPALDTSAGPATGSGAGATAGGEALRPLPLVPITLSARDQASLAAQAARLADHLTTHPEVPLHDIALSTATTRAHLEQRAVILARTSDDLHQALHHLTGTSTGGGSDAGGRNGVGTPNGNGVSPAKANGMETTSGDGVDTTATSGVSMAATNGVGTSDGNSVGTGATNGVNTAHGNSVGTIATNGVGTSDGDGVGTGATNGVDTAHGNGVGTGDGNGGDSANTATTAPRHTPTPSRSGGESSAWAGVHVITGRARPGKIAFLYSGQGAQHPGMGRELYNTFPTFAHALDNACDALDPHLDHPIRDIMWAPPHTPQAHLLNQTHYTQPALFALQTALTHLLTHYDIHPHYLAGHSLGEITAAHTAGILTLTDAATLITRRAHLMQTLPPGGAMTAIQATPQEITPHLTPHTAIAAINSPTSTVISGNAHDIQTITTHFTALGRKTRNLNVSHAFHSPLLDPILAPLDQLAHTLTHHQAHTPLITNTTATPTHTLTPTHWAHHARQPVQFADTITHLHQTGVTTYLEIGPDTPLTNIAPHNIPPDTHATFTGTLRPNHPETHTLLQAIATTHTHTTAINWQKLFTNTPATTTDLPTYPFQHHHYWLEPPSQGHAAEGARDDGFWEALESEEPEALAVRLKVDAEALRTVLPALSSLRDAERKRSVLDDWRYKLVWRGVSAPNAAGITGTTWLVAVPAAGGDPRIVRDVLDGLSANAARVYPLMVGGEDRAALAEAIRAESRPGLTGVLCLLPLDDEPHEEHPTLSRGVAATVTLVQALADAEVSAPLWLATSGAVTPDEATDEATEDKAEDKAAESVSPFQTSVWGLGAVLAVDHPDTWGGIVDLPPAPEAEDIALLQGVIAGTTGEDQVAIRSGVVRARRMVRSPYGEADPARSWKPRGTVLVTGGTSGVGANVARWLAREGADHLVLASRRGSGAEGVAELEAELTELGAKVTVAACDVADRAAVRDLLESLPELTAVMHAAGVGHDNVLVPDTTLEDFAGFARSKVIGAINLDELLGDRPLEAFMMFSSGAAVWGSSGQASYATANAFLDGLARRRRTRGLAGSSIAWGGWGGGGMMEDAGEQLGRSGLRPMAPDAAAMAIGQLLGSGEGHLVVTDIDWERFAPAFALARPRPLVSAIPEFTRALDAPPAAESGDEDDGTAFAARLADLPPADRERLVVSLVRAEAAAVLGHTSEDPVQPDRAFNELGFDSLTAVELRNRLGRATGLKLPATLVFDYPTPIALARFVQDRLVPETSSGSIFAQLDEMERLLREQALSAGDRAQLSDRFRAILHAAEGVNGAAEEVEQDLDDLSDEELFAALDDQLGAS</sequence>
<evidence type="ECO:0000256" key="5">
    <source>
        <dbReference type="ARBA" id="ARBA00023315"/>
    </source>
</evidence>
<dbReference type="Pfam" id="PF16197">
    <property type="entry name" value="KAsynt_C_assoc"/>
    <property type="match status" value="1"/>
</dbReference>
<dbReference type="InterPro" id="IPR014030">
    <property type="entry name" value="Ketoacyl_synth_N"/>
</dbReference>
<evidence type="ECO:0000259" key="10">
    <source>
        <dbReference type="PROSITE" id="PS52019"/>
    </source>
</evidence>
<evidence type="ECO:0000256" key="7">
    <source>
        <dbReference type="SAM" id="MobiDB-lite"/>
    </source>
</evidence>
<evidence type="ECO:0000259" key="8">
    <source>
        <dbReference type="PROSITE" id="PS50075"/>
    </source>
</evidence>
<name>A0A7W9G8I0_9ACTN</name>
<feature type="region of interest" description="N-terminal hotdog fold" evidence="6">
    <location>
        <begin position="1034"/>
        <end position="1155"/>
    </location>
</feature>
<evidence type="ECO:0000256" key="1">
    <source>
        <dbReference type="ARBA" id="ARBA00022450"/>
    </source>
</evidence>
<dbReference type="PROSITE" id="PS52019">
    <property type="entry name" value="PKS_MFAS_DH"/>
    <property type="match status" value="1"/>
</dbReference>
<dbReference type="InterPro" id="IPR016035">
    <property type="entry name" value="Acyl_Trfase/lysoPLipase"/>
</dbReference>
<feature type="region of interest" description="Disordered" evidence="7">
    <location>
        <begin position="1145"/>
        <end position="1164"/>
    </location>
</feature>
<dbReference type="CDD" id="cd00833">
    <property type="entry name" value="PKS"/>
    <property type="match status" value="2"/>
</dbReference>
<dbReference type="Gene3D" id="1.10.1200.10">
    <property type="entry name" value="ACP-like"/>
    <property type="match status" value="3"/>
</dbReference>
<dbReference type="InterPro" id="IPR020843">
    <property type="entry name" value="ER"/>
</dbReference>
<feature type="compositionally biased region" description="Gly residues" evidence="7">
    <location>
        <begin position="2742"/>
        <end position="2759"/>
    </location>
</feature>
<dbReference type="InterPro" id="IPR036736">
    <property type="entry name" value="ACP-like_sf"/>
</dbReference>
<feature type="domain" description="Carrier" evidence="8">
    <location>
        <begin position="3818"/>
        <end position="3893"/>
    </location>
</feature>
<dbReference type="InterPro" id="IPR011032">
    <property type="entry name" value="GroES-like_sf"/>
</dbReference>
<dbReference type="InterPro" id="IPR032821">
    <property type="entry name" value="PKS_assoc"/>
</dbReference>
<keyword evidence="4" id="KW-0511">Multifunctional enzyme</keyword>
<dbReference type="InterPro" id="IPR013968">
    <property type="entry name" value="PKS_KR"/>
</dbReference>
<dbReference type="FunFam" id="3.40.50.720:FF:000209">
    <property type="entry name" value="Polyketide synthase Pks12"/>
    <property type="match status" value="1"/>
</dbReference>
<dbReference type="Pfam" id="PF08659">
    <property type="entry name" value="KR"/>
    <property type="match status" value="2"/>
</dbReference>
<dbReference type="InterPro" id="IPR006162">
    <property type="entry name" value="Ppantetheine_attach_site"/>
</dbReference>
<dbReference type="SUPFAM" id="SSF51735">
    <property type="entry name" value="NAD(P)-binding Rossmann-fold domains"/>
    <property type="match status" value="5"/>
</dbReference>
<keyword evidence="1" id="KW-0596">Phosphopantetheine</keyword>
<keyword evidence="5" id="KW-0012">Acyltransferase</keyword>
<dbReference type="GO" id="GO:0016491">
    <property type="term" value="F:oxidoreductase activity"/>
    <property type="evidence" value="ECO:0007669"/>
    <property type="project" value="InterPro"/>
</dbReference>
<dbReference type="SUPFAM" id="SSF52151">
    <property type="entry name" value="FabD/lysophospholipase-like"/>
    <property type="match status" value="2"/>
</dbReference>
<dbReference type="Pfam" id="PF08240">
    <property type="entry name" value="ADH_N"/>
    <property type="match status" value="1"/>
</dbReference>
<comment type="caution">
    <text evidence="11">The sequence shown here is derived from an EMBL/GenBank/DDBJ whole genome shotgun (WGS) entry which is preliminary data.</text>
</comment>
<feature type="domain" description="Ketosynthase family 3 (KS3)" evidence="9">
    <location>
        <begin position="2217"/>
        <end position="2641"/>
    </location>
</feature>
<dbReference type="Pfam" id="PF02801">
    <property type="entry name" value="Ketoacyl-synt_C"/>
    <property type="match status" value="2"/>
</dbReference>
<dbReference type="Gene3D" id="3.90.180.10">
    <property type="entry name" value="Medium-chain alcohol dehydrogenases, catalytic domain"/>
    <property type="match status" value="1"/>
</dbReference>
<dbReference type="InterPro" id="IPR016036">
    <property type="entry name" value="Malonyl_transacylase_ACP-bd"/>
</dbReference>
<reference evidence="11 12" key="1">
    <citation type="submission" date="2020-08" db="EMBL/GenBank/DDBJ databases">
        <title>Sequencing the genomes of 1000 actinobacteria strains.</title>
        <authorList>
            <person name="Klenk H.-P."/>
        </authorList>
    </citation>
    <scope>NUCLEOTIDE SEQUENCE [LARGE SCALE GENOMIC DNA]</scope>
    <source>
        <strain evidence="11 12">DSM 45507</strain>
    </source>
</reference>
<evidence type="ECO:0000313" key="12">
    <source>
        <dbReference type="Proteomes" id="UP000579153"/>
    </source>
</evidence>
<feature type="region of interest" description="C-terminal hotdog fold" evidence="6">
    <location>
        <begin position="1167"/>
        <end position="1303"/>
    </location>
</feature>
<feature type="domain" description="Carrier" evidence="8">
    <location>
        <begin position="2113"/>
        <end position="2191"/>
    </location>
</feature>
<dbReference type="Pfam" id="PF00698">
    <property type="entry name" value="Acyl_transf_1"/>
    <property type="match status" value="2"/>
</dbReference>
<dbReference type="InterPro" id="IPR018201">
    <property type="entry name" value="Ketoacyl_synth_AS"/>
</dbReference>
<evidence type="ECO:0000256" key="4">
    <source>
        <dbReference type="ARBA" id="ARBA00023268"/>
    </source>
</evidence>
<dbReference type="Gene3D" id="3.40.50.720">
    <property type="entry name" value="NAD(P)-binding Rossmann-like Domain"/>
    <property type="match status" value="2"/>
</dbReference>
<dbReference type="InterPro" id="IPR020841">
    <property type="entry name" value="PKS_Beta-ketoAc_synthase_dom"/>
</dbReference>
<dbReference type="PANTHER" id="PTHR43775:SF51">
    <property type="entry name" value="INACTIVE PHENOLPHTHIOCEROL SYNTHESIS POLYKETIDE SYNTHASE TYPE I PKS1-RELATED"/>
    <property type="match status" value="1"/>
</dbReference>
<dbReference type="Pfam" id="PF22621">
    <property type="entry name" value="CurL-like_PKS_C"/>
    <property type="match status" value="1"/>
</dbReference>
<feature type="compositionally biased region" description="Polar residues" evidence="7">
    <location>
        <begin position="2771"/>
        <end position="2824"/>
    </location>
</feature>
<dbReference type="InterPro" id="IPR041618">
    <property type="entry name" value="PKS_DE"/>
</dbReference>
<dbReference type="Pfam" id="PF13602">
    <property type="entry name" value="ADH_zinc_N_2"/>
    <property type="match status" value="1"/>
</dbReference>
<dbReference type="GO" id="GO:0031177">
    <property type="term" value="F:phosphopantetheine binding"/>
    <property type="evidence" value="ECO:0007669"/>
    <property type="project" value="InterPro"/>
</dbReference>
<evidence type="ECO:0000256" key="3">
    <source>
        <dbReference type="ARBA" id="ARBA00022679"/>
    </source>
</evidence>
<dbReference type="Gene3D" id="3.40.50.11460">
    <property type="match status" value="1"/>
</dbReference>
<feature type="domain" description="Ketosynthase family 3 (KS3)" evidence="9">
    <location>
        <begin position="135"/>
        <end position="562"/>
    </location>
</feature>
<dbReference type="SUPFAM" id="SSF53901">
    <property type="entry name" value="Thiolase-like"/>
    <property type="match status" value="2"/>
</dbReference>
<dbReference type="Gene3D" id="3.10.129.110">
    <property type="entry name" value="Polyketide synthase dehydratase"/>
    <property type="match status" value="1"/>
</dbReference>
<dbReference type="Pfam" id="PF00109">
    <property type="entry name" value="ketoacyl-synt"/>
    <property type="match status" value="2"/>
</dbReference>
<dbReference type="SMART" id="SM00826">
    <property type="entry name" value="PKS_DH"/>
    <property type="match status" value="1"/>
</dbReference>
<dbReference type="Proteomes" id="UP000579153">
    <property type="component" value="Unassembled WGS sequence"/>
</dbReference>
<feature type="region of interest" description="Disordered" evidence="7">
    <location>
        <begin position="2737"/>
        <end position="2883"/>
    </location>
</feature>
<dbReference type="InterPro" id="IPR049551">
    <property type="entry name" value="PKS_DH_C"/>
</dbReference>
<protein>
    <submittedName>
        <fullName evidence="11">Acyl transferase domain-containing protein/D-arabinose 1-dehydrogenase-like Zn-dependent alcohol dehydrogenase/acyl carrier protein</fullName>
    </submittedName>
</protein>
<dbReference type="SMART" id="SM00827">
    <property type="entry name" value="PKS_AT"/>
    <property type="match status" value="2"/>
</dbReference>
<dbReference type="RefSeq" id="WP_246554922.1">
    <property type="nucleotide sequence ID" value="NZ_JACHMB010000001.1"/>
</dbReference>
<dbReference type="SMART" id="SM00825">
    <property type="entry name" value="PKS_KS"/>
    <property type="match status" value="2"/>
</dbReference>
<dbReference type="SUPFAM" id="SSF50129">
    <property type="entry name" value="GroES-like"/>
    <property type="match status" value="1"/>
</dbReference>
<dbReference type="Pfam" id="PF18369">
    <property type="entry name" value="PKS_DE"/>
    <property type="match status" value="1"/>
</dbReference>
<dbReference type="SUPFAM" id="SSF55048">
    <property type="entry name" value="Probable ACP-binding domain of malonyl-CoA ACP transacylase"/>
    <property type="match status" value="2"/>
</dbReference>
<dbReference type="PROSITE" id="PS50075">
    <property type="entry name" value="CARRIER"/>
    <property type="match status" value="3"/>
</dbReference>
<evidence type="ECO:0000259" key="9">
    <source>
        <dbReference type="PROSITE" id="PS52004"/>
    </source>
</evidence>
<dbReference type="SMART" id="SM00829">
    <property type="entry name" value="PKS_ER"/>
    <property type="match status" value="1"/>
</dbReference>
<evidence type="ECO:0000313" key="11">
    <source>
        <dbReference type="EMBL" id="MBB5779177.1"/>
    </source>
</evidence>
<dbReference type="InterPro" id="IPR014031">
    <property type="entry name" value="Ketoacyl_synth_C"/>
</dbReference>